<accession>A0ABW5RNI1</accession>
<keyword evidence="3" id="KW-1185">Reference proteome</keyword>
<keyword evidence="1" id="KW-1133">Transmembrane helix</keyword>
<dbReference type="Proteomes" id="UP001597506">
    <property type="component" value="Unassembled WGS sequence"/>
</dbReference>
<proteinExistence type="predicted"/>
<protein>
    <submittedName>
        <fullName evidence="2">Uncharacterized protein</fullName>
    </submittedName>
</protein>
<feature type="transmembrane region" description="Helical" evidence="1">
    <location>
        <begin position="103"/>
        <end position="121"/>
    </location>
</feature>
<keyword evidence="1" id="KW-0812">Transmembrane</keyword>
<comment type="caution">
    <text evidence="2">The sequence shown here is derived from an EMBL/GenBank/DDBJ whole genome shotgun (WGS) entry which is preliminary data.</text>
</comment>
<evidence type="ECO:0000256" key="1">
    <source>
        <dbReference type="SAM" id="Phobius"/>
    </source>
</evidence>
<reference evidence="3" key="1">
    <citation type="journal article" date="2019" name="Int. J. Syst. Evol. Microbiol.">
        <title>The Global Catalogue of Microorganisms (GCM) 10K type strain sequencing project: providing services to taxonomists for standard genome sequencing and annotation.</title>
        <authorList>
            <consortium name="The Broad Institute Genomics Platform"/>
            <consortium name="The Broad Institute Genome Sequencing Center for Infectious Disease"/>
            <person name="Wu L."/>
            <person name="Ma J."/>
        </authorList>
    </citation>
    <scope>NUCLEOTIDE SEQUENCE [LARGE SCALE GENOMIC DNA]</scope>
    <source>
        <strain evidence="3">KCTC 3913</strain>
    </source>
</reference>
<gene>
    <name evidence="2" type="ORF">ACFSUL_02115</name>
</gene>
<sequence>MYIHLLKLAITFILGYLFIKWFPDIQPIYFSEFVIQLVLNPIEFFFGSIALMMGLIIQGGLLKVEFRSLFTAFKGRWQSPILLIPIHMVTLYALTLFGEWQTFVFSVLAFIYGIISLDLHGRGGQHG</sequence>
<feature type="transmembrane region" description="Helical" evidence="1">
    <location>
        <begin position="5"/>
        <end position="22"/>
    </location>
</feature>
<evidence type="ECO:0000313" key="3">
    <source>
        <dbReference type="Proteomes" id="UP001597506"/>
    </source>
</evidence>
<feature type="transmembrane region" description="Helical" evidence="1">
    <location>
        <begin position="42"/>
        <end position="61"/>
    </location>
</feature>
<name>A0ABW5RNI1_9BACI</name>
<evidence type="ECO:0000313" key="2">
    <source>
        <dbReference type="EMBL" id="MFD2679539.1"/>
    </source>
</evidence>
<keyword evidence="1" id="KW-0472">Membrane</keyword>
<dbReference type="RefSeq" id="WP_377932272.1">
    <property type="nucleotide sequence ID" value="NZ_JBHUMF010000004.1"/>
</dbReference>
<dbReference type="EMBL" id="JBHUMF010000004">
    <property type="protein sequence ID" value="MFD2679539.1"/>
    <property type="molecule type" value="Genomic_DNA"/>
</dbReference>
<feature type="transmembrane region" description="Helical" evidence="1">
    <location>
        <begin position="81"/>
        <end position="97"/>
    </location>
</feature>
<organism evidence="2 3">
    <name type="scientific">Bacillus seohaeanensis</name>
    <dbReference type="NCBI Taxonomy" id="284580"/>
    <lineage>
        <taxon>Bacteria</taxon>
        <taxon>Bacillati</taxon>
        <taxon>Bacillota</taxon>
        <taxon>Bacilli</taxon>
        <taxon>Bacillales</taxon>
        <taxon>Bacillaceae</taxon>
        <taxon>Bacillus</taxon>
    </lineage>
</organism>